<evidence type="ECO:0000313" key="1">
    <source>
        <dbReference type="EMBL" id="RCW29676.1"/>
    </source>
</evidence>
<dbReference type="AlphaFoldDB" id="A0A368ULN6"/>
<reference evidence="1 2" key="1">
    <citation type="submission" date="2018-07" db="EMBL/GenBank/DDBJ databases">
        <title>Freshwater and sediment microbial communities from various areas in North America, analyzing microbe dynamics in response to fracking.</title>
        <authorList>
            <person name="Lamendella R."/>
        </authorList>
    </citation>
    <scope>NUCLEOTIDE SEQUENCE [LARGE SCALE GENOMIC DNA]</scope>
    <source>
        <strain evidence="1 2">160A</strain>
    </source>
</reference>
<dbReference type="RefSeq" id="WP_010664023.1">
    <property type="nucleotide sequence ID" value="NZ_QPIZ01000026.1"/>
</dbReference>
<dbReference type="EMBL" id="QPIZ01000026">
    <property type="protein sequence ID" value="RCW29676.1"/>
    <property type="molecule type" value="Genomic_DNA"/>
</dbReference>
<evidence type="ECO:0000313" key="2">
    <source>
        <dbReference type="Proteomes" id="UP000252733"/>
    </source>
</evidence>
<comment type="caution">
    <text evidence="1">The sequence shown here is derived from an EMBL/GenBank/DDBJ whole genome shotgun (WGS) entry which is preliminary data.</text>
</comment>
<sequence length="120" mass="14319">MDVILQERIREKVYELENIKRHVTVPLVLMINSPKEIHDIGNAFFFLTGKNLNDIDQVARLRIRSSDYTFTTSAIEYGNLELSKYAAFRDYMEITLENYLTFRPYKLEFLKVQPIYHDHE</sequence>
<proteinExistence type="predicted"/>
<accession>A0A368ULN6</accession>
<keyword evidence="2" id="KW-1185">Reference proteome</keyword>
<gene>
    <name evidence="1" type="ORF">DFO77_12633</name>
</gene>
<name>A0A368ULN6_9BACT</name>
<dbReference type="Proteomes" id="UP000252733">
    <property type="component" value="Unassembled WGS sequence"/>
</dbReference>
<organism evidence="1 2">
    <name type="scientific">Marinilabilia salmonicolor</name>
    <dbReference type="NCBI Taxonomy" id="989"/>
    <lineage>
        <taxon>Bacteria</taxon>
        <taxon>Pseudomonadati</taxon>
        <taxon>Bacteroidota</taxon>
        <taxon>Bacteroidia</taxon>
        <taxon>Marinilabiliales</taxon>
        <taxon>Marinilabiliaceae</taxon>
        <taxon>Marinilabilia</taxon>
    </lineage>
</organism>
<protein>
    <submittedName>
        <fullName evidence="1">Uncharacterized protein</fullName>
    </submittedName>
</protein>